<dbReference type="InterPro" id="IPR016032">
    <property type="entry name" value="Sig_transdc_resp-reg_C-effctor"/>
</dbReference>
<dbReference type="PROSITE" id="PS00622">
    <property type="entry name" value="HTH_LUXR_1"/>
    <property type="match status" value="1"/>
</dbReference>
<evidence type="ECO:0000313" key="6">
    <source>
        <dbReference type="Proteomes" id="UP000273734"/>
    </source>
</evidence>
<accession>A0AB74D601</accession>
<dbReference type="Pfam" id="PF00196">
    <property type="entry name" value="GerE"/>
    <property type="match status" value="1"/>
</dbReference>
<protein>
    <submittedName>
        <fullName evidence="5">LuxR family transcriptional regulator</fullName>
    </submittedName>
</protein>
<dbReference type="AlphaFoldDB" id="A0AB74D601"/>
<dbReference type="InterPro" id="IPR036388">
    <property type="entry name" value="WH-like_DNA-bd_sf"/>
</dbReference>
<comment type="caution">
    <text evidence="5">The sequence shown here is derived from an EMBL/GenBank/DDBJ whole genome shotgun (WGS) entry which is preliminary data.</text>
</comment>
<organism evidence="5 6">
    <name type="scientific">Burkholderia ubonensis</name>
    <dbReference type="NCBI Taxonomy" id="101571"/>
    <lineage>
        <taxon>Bacteria</taxon>
        <taxon>Pseudomonadati</taxon>
        <taxon>Pseudomonadota</taxon>
        <taxon>Betaproteobacteria</taxon>
        <taxon>Burkholderiales</taxon>
        <taxon>Burkholderiaceae</taxon>
        <taxon>Burkholderia</taxon>
        <taxon>Burkholderia cepacia complex</taxon>
    </lineage>
</organism>
<dbReference type="SUPFAM" id="SSF46894">
    <property type="entry name" value="C-terminal effector domain of the bipartite response regulators"/>
    <property type="match status" value="1"/>
</dbReference>
<dbReference type="InterPro" id="IPR000792">
    <property type="entry name" value="Tscrpt_reg_LuxR_C"/>
</dbReference>
<dbReference type="PANTHER" id="PTHR44688:SF16">
    <property type="entry name" value="DNA-BINDING TRANSCRIPTIONAL ACTIVATOR DEVR_DOSR"/>
    <property type="match status" value="1"/>
</dbReference>
<dbReference type="PROSITE" id="PS50043">
    <property type="entry name" value="HTH_LUXR_2"/>
    <property type="match status" value="1"/>
</dbReference>
<evidence type="ECO:0000256" key="2">
    <source>
        <dbReference type="ARBA" id="ARBA00023125"/>
    </source>
</evidence>
<reference evidence="5 6" key="1">
    <citation type="submission" date="2018-08" db="EMBL/GenBank/DDBJ databases">
        <title>Comparative analysis of Burkholderia isolates from Puerto Rico.</title>
        <authorList>
            <person name="Hall C."/>
            <person name="Sahl J."/>
            <person name="Wagner D."/>
        </authorList>
    </citation>
    <scope>NUCLEOTIDE SEQUENCE [LARGE SCALE GENOMIC DNA]</scope>
    <source>
        <strain evidence="5 6">Bp8964</strain>
    </source>
</reference>
<dbReference type="CDD" id="cd06170">
    <property type="entry name" value="LuxR_C_like"/>
    <property type="match status" value="1"/>
</dbReference>
<evidence type="ECO:0000259" key="4">
    <source>
        <dbReference type="PROSITE" id="PS50043"/>
    </source>
</evidence>
<dbReference type="RefSeq" id="WP_080002615.1">
    <property type="nucleotide sequence ID" value="NZ_LPAF01000055.1"/>
</dbReference>
<keyword evidence="3" id="KW-0804">Transcription</keyword>
<dbReference type="PRINTS" id="PR00038">
    <property type="entry name" value="HTHLUXR"/>
</dbReference>
<keyword evidence="2" id="KW-0238">DNA-binding</keyword>
<evidence type="ECO:0000256" key="1">
    <source>
        <dbReference type="ARBA" id="ARBA00023015"/>
    </source>
</evidence>
<dbReference type="EMBL" id="QTNY01000011">
    <property type="protein sequence ID" value="RQP76868.1"/>
    <property type="molecule type" value="Genomic_DNA"/>
</dbReference>
<dbReference type="Gene3D" id="1.10.10.10">
    <property type="entry name" value="Winged helix-like DNA-binding domain superfamily/Winged helix DNA-binding domain"/>
    <property type="match status" value="1"/>
</dbReference>
<evidence type="ECO:0000313" key="5">
    <source>
        <dbReference type="EMBL" id="RQP76868.1"/>
    </source>
</evidence>
<name>A0AB74D601_9BURK</name>
<feature type="domain" description="HTH luxR-type" evidence="4">
    <location>
        <begin position="13"/>
        <end position="78"/>
    </location>
</feature>
<sequence>MGKRMVRYAANVATPAAATLSTRECEVLRWAAEGKTAYEIGIILGLTERTINFHISRSIAKLDASNKTNAVVKAVLMGLIVFA</sequence>
<keyword evidence="1" id="KW-0805">Transcription regulation</keyword>
<dbReference type="GO" id="GO:0006355">
    <property type="term" value="P:regulation of DNA-templated transcription"/>
    <property type="evidence" value="ECO:0007669"/>
    <property type="project" value="InterPro"/>
</dbReference>
<proteinExistence type="predicted"/>
<dbReference type="GO" id="GO:0003677">
    <property type="term" value="F:DNA binding"/>
    <property type="evidence" value="ECO:0007669"/>
    <property type="project" value="UniProtKB-KW"/>
</dbReference>
<evidence type="ECO:0000256" key="3">
    <source>
        <dbReference type="ARBA" id="ARBA00023163"/>
    </source>
</evidence>
<gene>
    <name evidence="5" type="ORF">DF015_17350</name>
</gene>
<dbReference type="SMART" id="SM00421">
    <property type="entry name" value="HTH_LUXR"/>
    <property type="match status" value="1"/>
</dbReference>
<dbReference type="Proteomes" id="UP000273734">
    <property type="component" value="Unassembled WGS sequence"/>
</dbReference>
<dbReference type="PANTHER" id="PTHR44688">
    <property type="entry name" value="DNA-BINDING TRANSCRIPTIONAL ACTIVATOR DEVR_DOSR"/>
    <property type="match status" value="1"/>
</dbReference>